<evidence type="ECO:0000259" key="9">
    <source>
        <dbReference type="PROSITE" id="PS50075"/>
    </source>
</evidence>
<dbReference type="InterPro" id="IPR014043">
    <property type="entry name" value="Acyl_transferase_dom"/>
</dbReference>
<dbReference type="InterPro" id="IPR050091">
    <property type="entry name" value="PKS_NRPS_Biosynth_Enz"/>
</dbReference>
<feature type="region of interest" description="Disordered" evidence="8">
    <location>
        <begin position="1"/>
        <end position="22"/>
    </location>
</feature>
<sequence length="1790" mass="186138">MREERIPLSVVSDGRPPEQSPAAEPVAIVGMACRLPGGINTPDEFWEFLIAGKDAVGEIPPARWAAYAQRGPDHARAVRRTTARGGFLTRPQGFDAEFFGITPREAELMDPQQRIVLELAWEALEHAGIPPHTLAGRDAAVYMGVGSDDYGRRLLEDLPRIEGWTGIGASPCAVANRVSYALDLRGPSLSVDTACSSSLAAVHLGCAALRAGESGLALVGGVNVIASPGLSMVLDAAGATSPGGRSRPFDADADGYGRGEGAGVVVLKRLQDARRDGDRVLAVIRGSAVSQDGRTDGIMAPNGEAQEEVARLALRRAGVAPGTVAYVEAHGTGTRAGDPIEAAALGAVFGSGRPQDRPCLIGSVKSNIGHLEAGAGIAGVIKTVLALTHRHIPPQAGFVSPNPAVPWADAGLRVVDRRTPWPDGGHPRRAGVSAFGYGGTVAHVLLEEAPTEAPAQARTDAAAHAAAPHGTRLPAPELYPLSGASPEALRAYAGRLADAVDRGDGPAELADLRHTLWHGRTHLAHRAAVVAKDAASLRYELRKLAADQPAAATATGSAPPAEPADAVWVFSGHGAQWNGMGRTLLTAEPAFADVVDEIEPIFQDELGFSPREALLDGDHGGVDRVQALLFAVQSGLAAVWRAQGLRPAAVIGHSVGEVAAAVEAGVFTLADGARLICRRSAQVGRAAGGGAMAMVPLPFDAVRALLPDDGDVVAAIQSSPGSTVVAGTPDAVCAFSERCAHQGTPVRPVASDVAFHSPQMDPLLDGLQRALAGLAPSAPALTVYSTALDDPRSDAPRDGAYWAANLRNPVRLAAAVTAAAEDGHRLFLEVSAHPVVAHSLTETLESLGVEDAFVASSLRRDRPERATLLGSLGALHCNGCRIDLGAQGAGGSRTALPGVVWQHRDHWRDLPVDDAWRAQGHDAGSHTLLGSPVDVAGTAPLRVWRTVLDLDNRPYPGRHPVRGVEIVPAAVLLRTLLTACGEGSLSDIALLTPVTPETPREVQVLVRGGALSLVSRPYEGEHAAGAADWQTHTTALAADPPAERPDVDLTAVRGRCDRMLPPEAAVDLLRLTGIADTGFGWDTPQLSAGPGELLARVRVVDDDSGARGPARDWPAVLDAALSVAPLVFDGEPRLRIVSGLARLALDARPPEHPLVHVVTVAGARTCVDIVVTDGGGRVAGRLEGVRYTEFGAGSSGAAPGRGTLVHRMDWRPVARTARSRPLRTVVIVGDGSGAAAELARRAGTAHVRCVSLPGVEELVGVLDDLDNRDVVLVLTGGEAAGPPSPAEQAEELAWTLARAAQIIAGAGRPRLPELWLATAGLREGAGDRALTQSPLWGLGQILGGEHPEFWGGIVDLDPAAPETGAAALLDVLSGAGPAEVFAPRAGELLAARLAPVDGAPERAPLGCRPDATYLITGGLGVLGRHVADWLVSRGARRLVLAGRTALPPRSTWDTVTDPAQCERIAAVRTLEARGATVRTVAVDVADAGKLAAALDTDALGLPPVRGVVHAAGVLDNRLVGGLTRDSLHAVMRPKAFGALVLDQLFPPGSVDFIVLFSSVGQLLGLAGQASYAAANGFLDGLARRRSAAGHDDMLSLCWTSWHGAGMAVNEVVDEELRNVGVSDISVEEAFLAWDRASRHRHPQVAVFRPLPDAEGTARLPVLSELDFGAAPAGSAAAPDDIATTLAAATAQERRAWMLGEVAGQVAAETRTEAEHLDVRRPLTALGVDSVITLAIRNRLEKRLGLSLPATLLWQLPTVSAISDHLLDLLVPPQDAESPREAGAPTADSGR</sequence>
<evidence type="ECO:0000256" key="4">
    <source>
        <dbReference type="ARBA" id="ARBA00022679"/>
    </source>
</evidence>
<dbReference type="GO" id="GO:0033068">
    <property type="term" value="P:macrolide biosynthetic process"/>
    <property type="evidence" value="ECO:0007669"/>
    <property type="project" value="UniProtKB-ARBA"/>
</dbReference>
<evidence type="ECO:0000259" key="10">
    <source>
        <dbReference type="PROSITE" id="PS52004"/>
    </source>
</evidence>
<evidence type="ECO:0000313" key="13">
    <source>
        <dbReference type="Proteomes" id="UP000606194"/>
    </source>
</evidence>
<dbReference type="InterPro" id="IPR018201">
    <property type="entry name" value="Ketoacyl_synth_AS"/>
</dbReference>
<dbReference type="PROSITE" id="PS52019">
    <property type="entry name" value="PKS_MFAS_DH"/>
    <property type="match status" value="1"/>
</dbReference>
<dbReference type="SMART" id="SM00825">
    <property type="entry name" value="PKS_KS"/>
    <property type="match status" value="1"/>
</dbReference>
<dbReference type="InterPro" id="IPR020841">
    <property type="entry name" value="PKS_Beta-ketoAc_synthase_dom"/>
</dbReference>
<proteinExistence type="predicted"/>
<dbReference type="InterPro" id="IPR001227">
    <property type="entry name" value="Ac_transferase_dom_sf"/>
</dbReference>
<dbReference type="Gene3D" id="1.10.1200.10">
    <property type="entry name" value="ACP-like"/>
    <property type="match status" value="1"/>
</dbReference>
<feature type="region of interest" description="N-terminal hotdog fold" evidence="7">
    <location>
        <begin position="926"/>
        <end position="1044"/>
    </location>
</feature>
<dbReference type="PANTHER" id="PTHR43775:SF37">
    <property type="entry name" value="SI:DKEY-61P9.11"/>
    <property type="match status" value="1"/>
</dbReference>
<dbReference type="InterPro" id="IPR036291">
    <property type="entry name" value="NAD(P)-bd_dom_sf"/>
</dbReference>
<feature type="active site" description="Proton donor; for dehydratase activity" evidence="7">
    <location>
        <position position="1118"/>
    </location>
</feature>
<dbReference type="CDD" id="cd00833">
    <property type="entry name" value="PKS"/>
    <property type="match status" value="1"/>
</dbReference>
<dbReference type="SUPFAM" id="SSF52151">
    <property type="entry name" value="FabD/lysophospholipase-like"/>
    <property type="match status" value="1"/>
</dbReference>
<name>A0A918FYP9_9ACTN</name>
<reference evidence="12" key="1">
    <citation type="journal article" date="2014" name="Int. J. Syst. Evol. Microbiol.">
        <title>Complete genome sequence of Corynebacterium casei LMG S-19264T (=DSM 44701T), isolated from a smear-ripened cheese.</title>
        <authorList>
            <consortium name="US DOE Joint Genome Institute (JGI-PGF)"/>
            <person name="Walter F."/>
            <person name="Albersmeier A."/>
            <person name="Kalinowski J."/>
            <person name="Ruckert C."/>
        </authorList>
    </citation>
    <scope>NUCLEOTIDE SEQUENCE</scope>
    <source>
        <strain evidence="12">JCM 4386</strain>
    </source>
</reference>
<keyword evidence="5" id="KW-0045">Antibiotic biosynthesis</keyword>
<protein>
    <submittedName>
        <fullName evidence="12">Polyketide synthase</fullName>
    </submittedName>
</protein>
<dbReference type="InterPro" id="IPR020806">
    <property type="entry name" value="PKS_PP-bd"/>
</dbReference>
<dbReference type="SMART" id="SM01294">
    <property type="entry name" value="PKS_PP_betabranch"/>
    <property type="match status" value="1"/>
</dbReference>
<feature type="region of interest" description="C-terminal hotdog fold" evidence="7">
    <location>
        <begin position="1057"/>
        <end position="1196"/>
    </location>
</feature>
<dbReference type="GO" id="GO:0031177">
    <property type="term" value="F:phosphopantetheine binding"/>
    <property type="evidence" value="ECO:0007669"/>
    <property type="project" value="InterPro"/>
</dbReference>
<dbReference type="Pfam" id="PF02801">
    <property type="entry name" value="Ketoacyl-synt_C"/>
    <property type="match status" value="1"/>
</dbReference>
<keyword evidence="3" id="KW-0597">Phosphoprotein</keyword>
<dbReference type="InterPro" id="IPR032821">
    <property type="entry name" value="PKS_assoc"/>
</dbReference>
<dbReference type="InterPro" id="IPR013968">
    <property type="entry name" value="PKS_KR"/>
</dbReference>
<evidence type="ECO:0000256" key="1">
    <source>
        <dbReference type="ARBA" id="ARBA00004792"/>
    </source>
</evidence>
<dbReference type="InterPro" id="IPR042104">
    <property type="entry name" value="PKS_dehydratase_sf"/>
</dbReference>
<dbReference type="InterPro" id="IPR016035">
    <property type="entry name" value="Acyl_Trfase/lysoPLipase"/>
</dbReference>
<evidence type="ECO:0000256" key="8">
    <source>
        <dbReference type="SAM" id="MobiDB-lite"/>
    </source>
</evidence>
<keyword evidence="2" id="KW-0596">Phosphopantetheine</keyword>
<dbReference type="Pfam" id="PF00550">
    <property type="entry name" value="PP-binding"/>
    <property type="match status" value="1"/>
</dbReference>
<dbReference type="Pfam" id="PF08659">
    <property type="entry name" value="KR"/>
    <property type="match status" value="1"/>
</dbReference>
<dbReference type="Gene3D" id="3.30.70.3290">
    <property type="match status" value="1"/>
</dbReference>
<dbReference type="PROSITE" id="PS50075">
    <property type="entry name" value="CARRIER"/>
    <property type="match status" value="1"/>
</dbReference>
<dbReference type="InterPro" id="IPR020807">
    <property type="entry name" value="PKS_DH"/>
</dbReference>
<dbReference type="SMART" id="SM00827">
    <property type="entry name" value="PKS_AT"/>
    <property type="match status" value="1"/>
</dbReference>
<feature type="domain" description="Ketosynthase family 3 (KS3)" evidence="10">
    <location>
        <begin position="23"/>
        <end position="448"/>
    </location>
</feature>
<dbReference type="InterPro" id="IPR049900">
    <property type="entry name" value="PKS_mFAS_DH"/>
</dbReference>
<evidence type="ECO:0000256" key="3">
    <source>
        <dbReference type="ARBA" id="ARBA00022553"/>
    </source>
</evidence>
<dbReference type="CDD" id="cd08955">
    <property type="entry name" value="KR_2_FAS_SDR_x"/>
    <property type="match status" value="1"/>
</dbReference>
<dbReference type="SUPFAM" id="SSF47336">
    <property type="entry name" value="ACP-like"/>
    <property type="match status" value="1"/>
</dbReference>
<dbReference type="PROSITE" id="PS00606">
    <property type="entry name" value="KS3_1"/>
    <property type="match status" value="1"/>
</dbReference>
<dbReference type="FunFam" id="3.40.47.10:FF:000019">
    <property type="entry name" value="Polyketide synthase type I"/>
    <property type="match status" value="1"/>
</dbReference>
<dbReference type="Gene3D" id="3.40.366.10">
    <property type="entry name" value="Malonyl-Coenzyme A Acyl Carrier Protein, domain 2"/>
    <property type="match status" value="1"/>
</dbReference>
<dbReference type="Pfam" id="PF00109">
    <property type="entry name" value="ketoacyl-synt"/>
    <property type="match status" value="1"/>
</dbReference>
<dbReference type="SMART" id="SM00822">
    <property type="entry name" value="PKS_KR"/>
    <property type="match status" value="1"/>
</dbReference>
<evidence type="ECO:0000256" key="6">
    <source>
        <dbReference type="ARBA" id="ARBA00023315"/>
    </source>
</evidence>
<dbReference type="Pfam" id="PF16197">
    <property type="entry name" value="KAsynt_C_assoc"/>
    <property type="match status" value="1"/>
</dbReference>
<dbReference type="PROSITE" id="PS52004">
    <property type="entry name" value="KS3_2"/>
    <property type="match status" value="1"/>
</dbReference>
<dbReference type="InterPro" id="IPR036736">
    <property type="entry name" value="ACP-like_sf"/>
</dbReference>
<dbReference type="SUPFAM" id="SSF55048">
    <property type="entry name" value="Probable ACP-binding domain of malonyl-CoA ACP transacylase"/>
    <property type="match status" value="1"/>
</dbReference>
<evidence type="ECO:0000259" key="11">
    <source>
        <dbReference type="PROSITE" id="PS52019"/>
    </source>
</evidence>
<evidence type="ECO:0000256" key="7">
    <source>
        <dbReference type="PROSITE-ProRule" id="PRU01363"/>
    </source>
</evidence>
<organism evidence="12 13">
    <name type="scientific">Streptomyces humidus</name>
    <dbReference type="NCBI Taxonomy" id="52259"/>
    <lineage>
        <taxon>Bacteria</taxon>
        <taxon>Bacillati</taxon>
        <taxon>Actinomycetota</taxon>
        <taxon>Actinomycetes</taxon>
        <taxon>Kitasatosporales</taxon>
        <taxon>Streptomycetaceae</taxon>
        <taxon>Streptomyces</taxon>
    </lineage>
</organism>
<keyword evidence="4" id="KW-0808">Transferase</keyword>
<gene>
    <name evidence="12" type="ORF">GCM10010269_50420</name>
</gene>
<evidence type="ECO:0000256" key="2">
    <source>
        <dbReference type="ARBA" id="ARBA00022450"/>
    </source>
</evidence>
<keyword evidence="6" id="KW-0012">Acyltransferase</keyword>
<dbReference type="SMART" id="SM00826">
    <property type="entry name" value="PKS_DH"/>
    <property type="match status" value="1"/>
</dbReference>
<dbReference type="GO" id="GO:0006633">
    <property type="term" value="P:fatty acid biosynthetic process"/>
    <property type="evidence" value="ECO:0007669"/>
    <property type="project" value="InterPro"/>
</dbReference>
<dbReference type="SUPFAM" id="SSF51735">
    <property type="entry name" value="NAD(P)-binding Rossmann-fold domains"/>
    <property type="match status" value="2"/>
</dbReference>
<dbReference type="InterPro" id="IPR014031">
    <property type="entry name" value="Ketoacyl_synth_C"/>
</dbReference>
<evidence type="ECO:0000256" key="5">
    <source>
        <dbReference type="ARBA" id="ARBA00023194"/>
    </source>
</evidence>
<comment type="caution">
    <text evidence="12">The sequence shown here is derived from an EMBL/GenBank/DDBJ whole genome shotgun (WGS) entry which is preliminary data.</text>
</comment>
<dbReference type="InterPro" id="IPR006162">
    <property type="entry name" value="Ppantetheine_attach_site"/>
</dbReference>
<dbReference type="InterPro" id="IPR016039">
    <property type="entry name" value="Thiolase-like"/>
</dbReference>
<dbReference type="SMART" id="SM00823">
    <property type="entry name" value="PKS_PP"/>
    <property type="match status" value="1"/>
</dbReference>
<dbReference type="InterPro" id="IPR016036">
    <property type="entry name" value="Malonyl_transacylase_ACP-bd"/>
</dbReference>
<dbReference type="Pfam" id="PF00698">
    <property type="entry name" value="Acyl_transf_1"/>
    <property type="match status" value="1"/>
</dbReference>
<comment type="pathway">
    <text evidence="1">Antibiotic biosynthesis.</text>
</comment>
<dbReference type="InterPro" id="IPR057326">
    <property type="entry name" value="KR_dom"/>
</dbReference>
<dbReference type="GO" id="GO:0004312">
    <property type="term" value="F:fatty acid synthase activity"/>
    <property type="evidence" value="ECO:0007669"/>
    <property type="project" value="TreeGrafter"/>
</dbReference>
<dbReference type="Gene3D" id="3.40.47.10">
    <property type="match status" value="1"/>
</dbReference>
<evidence type="ECO:0000313" key="12">
    <source>
        <dbReference type="EMBL" id="GGS05443.1"/>
    </source>
</evidence>
<feature type="active site" description="Proton acceptor; for dehydratase activity" evidence="7">
    <location>
        <position position="959"/>
    </location>
</feature>
<dbReference type="Gene3D" id="3.40.50.720">
    <property type="entry name" value="NAD(P)-binding Rossmann-like Domain"/>
    <property type="match status" value="1"/>
</dbReference>
<dbReference type="Proteomes" id="UP000606194">
    <property type="component" value="Unassembled WGS sequence"/>
</dbReference>
<keyword evidence="13" id="KW-1185">Reference proteome</keyword>
<dbReference type="SUPFAM" id="SSF53901">
    <property type="entry name" value="Thiolase-like"/>
    <property type="match status" value="1"/>
</dbReference>
<dbReference type="Gene3D" id="3.10.129.110">
    <property type="entry name" value="Polyketide synthase dehydratase"/>
    <property type="match status" value="1"/>
</dbReference>
<dbReference type="InterPro" id="IPR009081">
    <property type="entry name" value="PP-bd_ACP"/>
</dbReference>
<feature type="domain" description="Carrier" evidence="9">
    <location>
        <begin position="1688"/>
        <end position="1769"/>
    </location>
</feature>
<feature type="domain" description="PKS/mFAS DH" evidence="11">
    <location>
        <begin position="926"/>
        <end position="1196"/>
    </location>
</feature>
<dbReference type="PANTHER" id="PTHR43775">
    <property type="entry name" value="FATTY ACID SYNTHASE"/>
    <property type="match status" value="1"/>
</dbReference>
<dbReference type="InterPro" id="IPR014030">
    <property type="entry name" value="Ketoacyl_synth_N"/>
</dbReference>
<dbReference type="PROSITE" id="PS00012">
    <property type="entry name" value="PHOSPHOPANTETHEINE"/>
    <property type="match status" value="1"/>
</dbReference>
<reference evidence="12" key="2">
    <citation type="submission" date="2020-09" db="EMBL/GenBank/DDBJ databases">
        <authorList>
            <person name="Sun Q."/>
            <person name="Ohkuma M."/>
        </authorList>
    </citation>
    <scope>NUCLEOTIDE SEQUENCE</scope>
    <source>
        <strain evidence="12">JCM 4386</strain>
    </source>
</reference>
<dbReference type="EMBL" id="BMTL01000022">
    <property type="protein sequence ID" value="GGS05443.1"/>
    <property type="molecule type" value="Genomic_DNA"/>
</dbReference>
<dbReference type="GO" id="GO:0004315">
    <property type="term" value="F:3-oxoacyl-[acyl-carrier-protein] synthase activity"/>
    <property type="evidence" value="ECO:0007669"/>
    <property type="project" value="InterPro"/>
</dbReference>
<accession>A0A918FYP9</accession>